<dbReference type="AlphaFoldDB" id="A0A5M3WVE5"/>
<dbReference type="EMBL" id="BLAE01000040">
    <property type="protein sequence ID" value="GES12864.1"/>
    <property type="molecule type" value="Genomic_DNA"/>
</dbReference>
<dbReference type="OrthoDB" id="9832125at2"/>
<evidence type="ECO:0000313" key="2">
    <source>
        <dbReference type="Proteomes" id="UP000331127"/>
    </source>
</evidence>
<evidence type="ECO:0000313" key="1">
    <source>
        <dbReference type="EMBL" id="GES12864.1"/>
    </source>
</evidence>
<reference evidence="1 2" key="1">
    <citation type="submission" date="2019-10" db="EMBL/GenBank/DDBJ databases">
        <title>Whole genome shotgun sequence of Acrocarpospora macrocephala NBRC 16266.</title>
        <authorList>
            <person name="Ichikawa N."/>
            <person name="Kimura A."/>
            <person name="Kitahashi Y."/>
            <person name="Komaki H."/>
            <person name="Oguchi A."/>
        </authorList>
    </citation>
    <scope>NUCLEOTIDE SEQUENCE [LARGE SCALE GENOMIC DNA]</scope>
    <source>
        <strain evidence="1 2">NBRC 16266</strain>
    </source>
</reference>
<dbReference type="Proteomes" id="UP000331127">
    <property type="component" value="Unassembled WGS sequence"/>
</dbReference>
<accession>A0A5M3WVE5</accession>
<name>A0A5M3WVE5_9ACTN</name>
<proteinExistence type="predicted"/>
<sequence>MAKDIGAALADQWNRAHQETASTDEFWPLMRILSDAGLVTGDEQSLTTLQLGPFRIAATPYERATRDFLDVLLPSLVVGAADGVPLHGVIAGTLTAGTRCFVELLRRGVVFGRSPADRVRWAVLIHIKEHRPTADDLADAHHGADIPAVLTWLTEAGLVVCGPDGSWESLA</sequence>
<keyword evidence="2" id="KW-1185">Reference proteome</keyword>
<organism evidence="1 2">
    <name type="scientific">Acrocarpospora macrocephala</name>
    <dbReference type="NCBI Taxonomy" id="150177"/>
    <lineage>
        <taxon>Bacteria</taxon>
        <taxon>Bacillati</taxon>
        <taxon>Actinomycetota</taxon>
        <taxon>Actinomycetes</taxon>
        <taxon>Streptosporangiales</taxon>
        <taxon>Streptosporangiaceae</taxon>
        <taxon>Acrocarpospora</taxon>
    </lineage>
</organism>
<protein>
    <submittedName>
        <fullName evidence="1">Uncharacterized protein</fullName>
    </submittedName>
</protein>
<comment type="caution">
    <text evidence="1">The sequence shown here is derived from an EMBL/GenBank/DDBJ whole genome shotgun (WGS) entry which is preliminary data.</text>
</comment>
<dbReference type="RefSeq" id="WP_155358148.1">
    <property type="nucleotide sequence ID" value="NZ_BAAAHL010000034.1"/>
</dbReference>
<gene>
    <name evidence="1" type="ORF">Amac_064610</name>
</gene>